<evidence type="ECO:0000313" key="1">
    <source>
        <dbReference type="EMBL" id="SMR48859.1"/>
    </source>
</evidence>
<sequence>MDKQPQGTSPGLLYVGSKVIKPDLISQDDYLKWYGDSHVPDVLKTSGVEEAYIWQAQDPTFERPVLVFYPLKDTGFLNTAEMGTIPTHYDDLPSSGNLSEIASLDVRSYKCTQLFAPENAKPGQSDFLVVAAMTPADDQDFDNFYRQEHLSDCATVPGWRRSERYELLAAFPMEGATSPLEPPKFLTLHYIDGETFPAAEMAKLGESEWTKKIMSGLKKAEMGVFEKVSYHKK</sequence>
<proteinExistence type="predicted"/>
<accession>A0A2H1G5P5</accession>
<reference evidence="2" key="1">
    <citation type="submission" date="2017-05" db="EMBL/GenBank/DDBJ databases">
        <authorList>
            <person name="Song R."/>
            <person name="Chenine A.L."/>
            <person name="Ruprecht R.M."/>
        </authorList>
    </citation>
    <scope>NUCLEOTIDE SEQUENCE [LARGE SCALE GENOMIC DNA]</scope>
</reference>
<dbReference type="EMBL" id="LT854255">
    <property type="protein sequence ID" value="SMR48859.1"/>
    <property type="molecule type" value="Genomic_DNA"/>
</dbReference>
<protein>
    <recommendedName>
        <fullName evidence="3">EthD domain-containing protein</fullName>
    </recommendedName>
</protein>
<evidence type="ECO:0008006" key="3">
    <source>
        <dbReference type="Google" id="ProtNLM"/>
    </source>
</evidence>
<dbReference type="Proteomes" id="UP000245764">
    <property type="component" value="Chromosome 3"/>
</dbReference>
<dbReference type="AlphaFoldDB" id="A0A2H1G5P5"/>
<organism evidence="1 2">
    <name type="scientific">Zymoseptoria tritici ST99CH_1E4</name>
    <dbReference type="NCBI Taxonomy" id="1276532"/>
    <lineage>
        <taxon>Eukaryota</taxon>
        <taxon>Fungi</taxon>
        <taxon>Dikarya</taxon>
        <taxon>Ascomycota</taxon>
        <taxon>Pezizomycotina</taxon>
        <taxon>Dothideomycetes</taxon>
        <taxon>Dothideomycetidae</taxon>
        <taxon>Mycosphaerellales</taxon>
        <taxon>Mycosphaerellaceae</taxon>
        <taxon>Zymoseptoria</taxon>
    </lineage>
</organism>
<name>A0A2H1G5P5_ZYMTR</name>
<gene>
    <name evidence="1" type="ORF">ZT1E4_G4251</name>
</gene>
<evidence type="ECO:0000313" key="2">
    <source>
        <dbReference type="Proteomes" id="UP000245764"/>
    </source>
</evidence>